<name>A0A8H2Y2K8_9AGAM</name>
<evidence type="ECO:0000259" key="2">
    <source>
        <dbReference type="PROSITE" id="PS50157"/>
    </source>
</evidence>
<feature type="domain" description="C2H2-type" evidence="2">
    <location>
        <begin position="105"/>
        <end position="135"/>
    </location>
</feature>
<proteinExistence type="predicted"/>
<dbReference type="InterPro" id="IPR013087">
    <property type="entry name" value="Znf_C2H2_type"/>
</dbReference>
<keyword evidence="1" id="KW-0863">Zinc-finger</keyword>
<dbReference type="PROSITE" id="PS00028">
    <property type="entry name" value="ZINC_FINGER_C2H2_1"/>
    <property type="match status" value="1"/>
</dbReference>
<keyword evidence="1" id="KW-0862">Zinc</keyword>
<comment type="caution">
    <text evidence="3">The sequence shown here is derived from an EMBL/GenBank/DDBJ whole genome shotgun (WGS) entry which is preliminary data.</text>
</comment>
<evidence type="ECO:0000313" key="4">
    <source>
        <dbReference type="Proteomes" id="UP000663850"/>
    </source>
</evidence>
<dbReference type="InterPro" id="IPR036236">
    <property type="entry name" value="Znf_C2H2_sf"/>
</dbReference>
<organism evidence="3 4">
    <name type="scientific">Rhizoctonia solani</name>
    <dbReference type="NCBI Taxonomy" id="456999"/>
    <lineage>
        <taxon>Eukaryota</taxon>
        <taxon>Fungi</taxon>
        <taxon>Dikarya</taxon>
        <taxon>Basidiomycota</taxon>
        <taxon>Agaricomycotina</taxon>
        <taxon>Agaricomycetes</taxon>
        <taxon>Cantharellales</taxon>
        <taxon>Ceratobasidiaceae</taxon>
        <taxon>Rhizoctonia</taxon>
    </lineage>
</organism>
<gene>
    <name evidence="3" type="ORF">RDB_LOCUS27888</name>
</gene>
<dbReference type="EMBL" id="CAJMWZ010001671">
    <property type="protein sequence ID" value="CAE6439761.1"/>
    <property type="molecule type" value="Genomic_DNA"/>
</dbReference>
<evidence type="ECO:0000256" key="1">
    <source>
        <dbReference type="PROSITE-ProRule" id="PRU00042"/>
    </source>
</evidence>
<accession>A0A8H2Y2K8</accession>
<dbReference type="SUPFAM" id="SSF57667">
    <property type="entry name" value="beta-beta-alpha zinc fingers"/>
    <property type="match status" value="1"/>
</dbReference>
<dbReference type="Proteomes" id="UP000663850">
    <property type="component" value="Unassembled WGS sequence"/>
</dbReference>
<reference evidence="3" key="1">
    <citation type="submission" date="2021-01" db="EMBL/GenBank/DDBJ databases">
        <authorList>
            <person name="Kaushik A."/>
        </authorList>
    </citation>
    <scope>NUCLEOTIDE SEQUENCE</scope>
    <source>
        <strain evidence="3">Type strain: AG8-Rh-89/</strain>
    </source>
</reference>
<evidence type="ECO:0000313" key="3">
    <source>
        <dbReference type="EMBL" id="CAE6439761.1"/>
    </source>
</evidence>
<keyword evidence="1" id="KW-0479">Metal-binding</keyword>
<protein>
    <recommendedName>
        <fullName evidence="2">C2H2-type domain-containing protein</fullName>
    </recommendedName>
</protein>
<sequence length="148" mass="16817">MSNTQDFENYDYRTLQFVLQPDGLTHLKKPTGETVMVIAWLEVPGDNHDKASIDQLVGLFRAGSGRGANKAICSKCHDEGRYVVWDPKPASLKRHLYGHYHIKCFACIAPNCGQQFCTRDQVVVHAMNYHTQKDRRAAADYVLDLYQS</sequence>
<dbReference type="GO" id="GO:0008270">
    <property type="term" value="F:zinc ion binding"/>
    <property type="evidence" value="ECO:0007669"/>
    <property type="project" value="UniProtKB-KW"/>
</dbReference>
<dbReference type="PROSITE" id="PS50157">
    <property type="entry name" value="ZINC_FINGER_C2H2_2"/>
    <property type="match status" value="1"/>
</dbReference>
<dbReference type="AlphaFoldDB" id="A0A8H2Y2K8"/>